<evidence type="ECO:0000256" key="8">
    <source>
        <dbReference type="ARBA" id="ARBA00023264"/>
    </source>
</evidence>
<dbReference type="Gene3D" id="3.40.50.10330">
    <property type="entry name" value="Probable inorganic polyphosphate/atp-NAD kinase, domain 1"/>
    <property type="match status" value="1"/>
</dbReference>
<evidence type="ECO:0000256" key="4">
    <source>
        <dbReference type="ARBA" id="ARBA00022741"/>
    </source>
</evidence>
<keyword evidence="7" id="KW-0443">Lipid metabolism</keyword>
<dbReference type="InterPro" id="IPR050187">
    <property type="entry name" value="Lipid_Phosphate_FormReg"/>
</dbReference>
<keyword evidence="3" id="KW-0808">Transferase</keyword>
<reference evidence="10 11" key="1">
    <citation type="journal article" date="2015" name="Genome Announc.">
        <title>Expanding the biotechnology potential of lactobacilli through comparative genomics of 213 strains and associated genera.</title>
        <authorList>
            <person name="Sun Z."/>
            <person name="Harris H.M."/>
            <person name="McCann A."/>
            <person name="Guo C."/>
            <person name="Argimon S."/>
            <person name="Zhang W."/>
            <person name="Yang X."/>
            <person name="Jeffery I.B."/>
            <person name="Cooney J.C."/>
            <person name="Kagawa T.F."/>
            <person name="Liu W."/>
            <person name="Song Y."/>
            <person name="Salvetti E."/>
            <person name="Wrobel A."/>
            <person name="Rasinkangas P."/>
            <person name="Parkhill J."/>
            <person name="Rea M.C."/>
            <person name="O'Sullivan O."/>
            <person name="Ritari J."/>
            <person name="Douillard F.P."/>
            <person name="Paul Ross R."/>
            <person name="Yang R."/>
            <person name="Briner A.E."/>
            <person name="Felis G.E."/>
            <person name="de Vos W.M."/>
            <person name="Barrangou R."/>
            <person name="Klaenhammer T.R."/>
            <person name="Caufield P.W."/>
            <person name="Cui Y."/>
            <person name="Zhang H."/>
            <person name="O'Toole P.W."/>
        </authorList>
    </citation>
    <scope>NUCLEOTIDE SEQUENCE [LARGE SCALE GENOMIC DNA]</scope>
    <source>
        <strain evidence="10 11">DSM 22698</strain>
    </source>
</reference>
<accession>A0A0R2C9E6</accession>
<keyword evidence="6" id="KW-0067">ATP-binding</keyword>
<protein>
    <submittedName>
        <fullName evidence="10">Diacylglycerol kinase family protein</fullName>
    </submittedName>
</protein>
<proteinExistence type="inferred from homology"/>
<dbReference type="PROSITE" id="PS50146">
    <property type="entry name" value="DAGK"/>
    <property type="match status" value="1"/>
</dbReference>
<name>A0A0R2C9E6_9LACO</name>
<dbReference type="InterPro" id="IPR001206">
    <property type="entry name" value="Diacylglycerol_kinase_cat_dom"/>
</dbReference>
<evidence type="ECO:0000256" key="3">
    <source>
        <dbReference type="ARBA" id="ARBA00022679"/>
    </source>
</evidence>
<keyword evidence="8" id="KW-1208">Phospholipid metabolism</keyword>
<dbReference type="Gene3D" id="2.60.200.40">
    <property type="match status" value="1"/>
</dbReference>
<keyword evidence="7" id="KW-0444">Lipid biosynthesis</keyword>
<gene>
    <name evidence="10" type="ORF">FD19_GL000277</name>
</gene>
<evidence type="ECO:0000256" key="2">
    <source>
        <dbReference type="ARBA" id="ARBA00005983"/>
    </source>
</evidence>
<organism evidence="10 11">
    <name type="scientific">Lacticaseibacillus thailandensis DSM 22698 = JCM 13996</name>
    <dbReference type="NCBI Taxonomy" id="1423810"/>
    <lineage>
        <taxon>Bacteria</taxon>
        <taxon>Bacillati</taxon>
        <taxon>Bacillota</taxon>
        <taxon>Bacilli</taxon>
        <taxon>Lactobacillales</taxon>
        <taxon>Lactobacillaceae</taxon>
        <taxon>Lacticaseibacillus</taxon>
    </lineage>
</organism>
<keyword evidence="5 10" id="KW-0418">Kinase</keyword>
<sequence>MWRYVAFFQMIFNPAAGGGNSVATWHIVKDELNRRGVDFRVRTSKHPGHTVELAHQIAKFNDRDDTVLLVIGGDGTLNQAVTGIREAGNTTMPVAYVPAGSGNDFARANRISKDPLTVLDAILDTQAPVRVDIGEFHERTRDQHGYFVNNVGVGFDAAVVDAANQSRLKGFLNRVHLGTLAYILSIFGVLFNRHAFEARVHVGDEHDIIPNAYICTTTNHPYFGGGFPIMPGASVIDGQLDLIVVEERHWWIFIFLCAQILLRKKLDFEGIHHYRAAKLYVETSSLEFGQMDGEELGTRPFELEFNVTDQLFWMGDLNPQ</sequence>
<evidence type="ECO:0000313" key="10">
    <source>
        <dbReference type="EMBL" id="KRM87994.1"/>
    </source>
</evidence>
<dbReference type="InterPro" id="IPR016064">
    <property type="entry name" value="NAD/diacylglycerol_kinase_sf"/>
</dbReference>
<dbReference type="Proteomes" id="UP000051789">
    <property type="component" value="Unassembled WGS sequence"/>
</dbReference>
<dbReference type="InterPro" id="IPR045540">
    <property type="entry name" value="YegS/DAGK_C"/>
</dbReference>
<dbReference type="GO" id="GO:0008654">
    <property type="term" value="P:phospholipid biosynthetic process"/>
    <property type="evidence" value="ECO:0007669"/>
    <property type="project" value="UniProtKB-KW"/>
</dbReference>
<keyword evidence="4" id="KW-0547">Nucleotide-binding</keyword>
<keyword evidence="11" id="KW-1185">Reference proteome</keyword>
<dbReference type="InterPro" id="IPR017438">
    <property type="entry name" value="ATP-NAD_kinase_N"/>
</dbReference>
<dbReference type="PANTHER" id="PTHR12358">
    <property type="entry name" value="SPHINGOSINE KINASE"/>
    <property type="match status" value="1"/>
</dbReference>
<dbReference type="GO" id="GO:0016301">
    <property type="term" value="F:kinase activity"/>
    <property type="evidence" value="ECO:0007669"/>
    <property type="project" value="UniProtKB-KW"/>
</dbReference>
<dbReference type="SUPFAM" id="SSF111331">
    <property type="entry name" value="NAD kinase/diacylglycerol kinase-like"/>
    <property type="match status" value="1"/>
</dbReference>
<evidence type="ECO:0000256" key="6">
    <source>
        <dbReference type="ARBA" id="ARBA00022840"/>
    </source>
</evidence>
<keyword evidence="7" id="KW-0594">Phospholipid biosynthesis</keyword>
<dbReference type="Pfam" id="PF19279">
    <property type="entry name" value="YegS_C"/>
    <property type="match status" value="1"/>
</dbReference>
<dbReference type="PATRIC" id="fig|1423810.4.peg.280"/>
<dbReference type="GO" id="GO:0005524">
    <property type="term" value="F:ATP binding"/>
    <property type="evidence" value="ECO:0007669"/>
    <property type="project" value="UniProtKB-KW"/>
</dbReference>
<evidence type="ECO:0000256" key="1">
    <source>
        <dbReference type="ARBA" id="ARBA00001946"/>
    </source>
</evidence>
<comment type="cofactor">
    <cofactor evidence="1">
        <name>Mg(2+)</name>
        <dbReference type="ChEBI" id="CHEBI:18420"/>
    </cofactor>
</comment>
<dbReference type="PANTHER" id="PTHR12358:SF54">
    <property type="entry name" value="SPHINGOSINE KINASE RELATED PROTEIN"/>
    <property type="match status" value="1"/>
</dbReference>
<dbReference type="SMART" id="SM00046">
    <property type="entry name" value="DAGKc"/>
    <property type="match status" value="1"/>
</dbReference>
<comment type="similarity">
    <text evidence="2">Belongs to the diacylglycerol/lipid kinase family.</text>
</comment>
<evidence type="ECO:0000313" key="11">
    <source>
        <dbReference type="Proteomes" id="UP000051789"/>
    </source>
</evidence>
<dbReference type="EMBL" id="AYZK01000001">
    <property type="protein sequence ID" value="KRM87994.1"/>
    <property type="molecule type" value="Genomic_DNA"/>
</dbReference>
<dbReference type="AlphaFoldDB" id="A0A0R2C9E6"/>
<dbReference type="InterPro" id="IPR005218">
    <property type="entry name" value="Diacylglycerol/lipid_kinase"/>
</dbReference>
<evidence type="ECO:0000259" key="9">
    <source>
        <dbReference type="PROSITE" id="PS50146"/>
    </source>
</evidence>
<comment type="caution">
    <text evidence="10">The sequence shown here is derived from an EMBL/GenBank/DDBJ whole genome shotgun (WGS) entry which is preliminary data.</text>
</comment>
<dbReference type="Pfam" id="PF00781">
    <property type="entry name" value="DAGK_cat"/>
    <property type="match status" value="1"/>
</dbReference>
<dbReference type="NCBIfam" id="TIGR00147">
    <property type="entry name" value="YegS/Rv2252/BmrU family lipid kinase"/>
    <property type="match status" value="1"/>
</dbReference>
<evidence type="ECO:0000256" key="5">
    <source>
        <dbReference type="ARBA" id="ARBA00022777"/>
    </source>
</evidence>
<feature type="domain" description="DAGKc" evidence="9">
    <location>
        <begin position="3"/>
        <end position="140"/>
    </location>
</feature>
<evidence type="ECO:0000256" key="7">
    <source>
        <dbReference type="ARBA" id="ARBA00023209"/>
    </source>
</evidence>
<dbReference type="STRING" id="1423810.FD19_GL000277"/>